<dbReference type="AlphaFoldDB" id="A0A179IIE9"/>
<dbReference type="GO" id="GO:0005681">
    <property type="term" value="C:spliceosomal complex"/>
    <property type="evidence" value="ECO:0007669"/>
    <property type="project" value="TreeGrafter"/>
</dbReference>
<sequence>MASRTDARLLKTTKFPPEFSKKVDMQKVNLGVMKKLVHPQKTDQLAAWIASRISEILGNEDDVVIEMCFNLVEGPRYPDIKALQIQLTGFLDKETAPFCKELWKLFLSAQDSPQGVPKELLEAKKLELMQEKSTILENAVMNPTDGTAICLRRTPTKEETDRETEAISAKGAGMTVDLITAGGRDLHSDLDLPMLDAADPGLPTMAIATYHAREMDRNMDEDETADLGAPLPLPRPSDRGRHRAAAPDLRLRAEEEIRRATKTRNASDRGRADKIRRADLVAEVALHLRHLRPAVLEATPHRAAEALAGARAGAGAVAAVEVAAEAEALAEGVGARQNIRLRDDEVVADRQLAGATAPRHPHHLAVVDSPTAALHDRIWQKS</sequence>
<proteinExistence type="predicted"/>
<evidence type="ECO:0000256" key="1">
    <source>
        <dbReference type="ARBA" id="ARBA00022664"/>
    </source>
</evidence>
<keyword evidence="1" id="KW-0507">mRNA processing</keyword>
<dbReference type="Proteomes" id="UP000243081">
    <property type="component" value="Unassembled WGS sequence"/>
</dbReference>
<organism evidence="4 5">
    <name type="scientific">Cordyceps confragosa</name>
    <name type="common">Lecanicillium lecanii</name>
    <dbReference type="NCBI Taxonomy" id="2714763"/>
    <lineage>
        <taxon>Eukaryota</taxon>
        <taxon>Fungi</taxon>
        <taxon>Dikarya</taxon>
        <taxon>Ascomycota</taxon>
        <taxon>Pezizomycotina</taxon>
        <taxon>Sordariomycetes</taxon>
        <taxon>Hypocreomycetidae</taxon>
        <taxon>Hypocreales</taxon>
        <taxon>Cordycipitaceae</taxon>
        <taxon>Akanthomyces</taxon>
    </lineage>
</organism>
<evidence type="ECO:0000313" key="4">
    <source>
        <dbReference type="EMBL" id="OAR01652.1"/>
    </source>
</evidence>
<accession>A0A179IIE9</accession>
<keyword evidence="5" id="KW-1185">Reference proteome</keyword>
<feature type="region of interest" description="Disordered" evidence="2">
    <location>
        <begin position="219"/>
        <end position="247"/>
    </location>
</feature>
<dbReference type="InterPro" id="IPR002483">
    <property type="entry name" value="PWI_dom"/>
</dbReference>
<dbReference type="InterPro" id="IPR052225">
    <property type="entry name" value="Ser/Arg_repetitive_matrix"/>
</dbReference>
<dbReference type="GO" id="GO:0048024">
    <property type="term" value="P:regulation of mRNA splicing, via spliceosome"/>
    <property type="evidence" value="ECO:0007669"/>
    <property type="project" value="TreeGrafter"/>
</dbReference>
<dbReference type="PANTHER" id="PTHR23148">
    <property type="entry name" value="SERINE/ARGININE REGULATED NUCLEAR MATRIX PROTEIN"/>
    <property type="match status" value="1"/>
</dbReference>
<evidence type="ECO:0000256" key="2">
    <source>
        <dbReference type="SAM" id="MobiDB-lite"/>
    </source>
</evidence>
<dbReference type="SMART" id="SM00311">
    <property type="entry name" value="PWI"/>
    <property type="match status" value="1"/>
</dbReference>
<name>A0A179IIE9_CORDF</name>
<evidence type="ECO:0000259" key="3">
    <source>
        <dbReference type="PROSITE" id="PS51025"/>
    </source>
</evidence>
<dbReference type="OrthoDB" id="163257at2759"/>
<dbReference type="EMBL" id="LUKN01001056">
    <property type="protein sequence ID" value="OAR01652.1"/>
    <property type="molecule type" value="Genomic_DNA"/>
</dbReference>
<feature type="domain" description="PWI" evidence="3">
    <location>
        <begin position="12"/>
        <end position="123"/>
    </location>
</feature>
<dbReference type="Gene3D" id="1.20.1390.10">
    <property type="entry name" value="PWI domain"/>
    <property type="match status" value="1"/>
</dbReference>
<dbReference type="SUPFAM" id="SSF101233">
    <property type="entry name" value="PWI domain"/>
    <property type="match status" value="1"/>
</dbReference>
<gene>
    <name evidence="4" type="ORF">LLEC1_05014</name>
</gene>
<comment type="caution">
    <text evidence="4">The sequence shown here is derived from an EMBL/GenBank/DDBJ whole genome shotgun (WGS) entry which is preliminary data.</text>
</comment>
<dbReference type="InterPro" id="IPR036483">
    <property type="entry name" value="PWI_dom_sf"/>
</dbReference>
<reference evidence="4 5" key="1">
    <citation type="submission" date="2016-03" db="EMBL/GenBank/DDBJ databases">
        <title>Fine-scale spatial genetic structure of a fungal parasite of coffee scale insects.</title>
        <authorList>
            <person name="Jackson D."/>
            <person name="Zemenick K.A."/>
            <person name="Malloure B."/>
            <person name="Quandt C.A."/>
            <person name="James T.Y."/>
        </authorList>
    </citation>
    <scope>NUCLEOTIDE SEQUENCE [LARGE SCALE GENOMIC DNA]</scope>
    <source>
        <strain evidence="4 5">UM487</strain>
    </source>
</reference>
<dbReference type="Pfam" id="PF01480">
    <property type="entry name" value="PWI"/>
    <property type="match status" value="1"/>
</dbReference>
<dbReference type="GO" id="GO:0003723">
    <property type="term" value="F:RNA binding"/>
    <property type="evidence" value="ECO:0007669"/>
    <property type="project" value="TreeGrafter"/>
</dbReference>
<evidence type="ECO:0000313" key="5">
    <source>
        <dbReference type="Proteomes" id="UP000243081"/>
    </source>
</evidence>
<protein>
    <recommendedName>
        <fullName evidence="3">PWI domain-containing protein</fullName>
    </recommendedName>
</protein>
<dbReference type="PANTHER" id="PTHR23148:SF0">
    <property type="entry name" value="SERINE_ARGININE REPETITIVE MATRIX PROTEIN 1"/>
    <property type="match status" value="1"/>
</dbReference>
<dbReference type="PROSITE" id="PS51025">
    <property type="entry name" value="PWI"/>
    <property type="match status" value="1"/>
</dbReference>
<dbReference type="OMA" id="TYHAREM"/>
<dbReference type="GO" id="GO:0006397">
    <property type="term" value="P:mRNA processing"/>
    <property type="evidence" value="ECO:0007669"/>
    <property type="project" value="UniProtKB-KW"/>
</dbReference>